<evidence type="ECO:0000313" key="1">
    <source>
        <dbReference type="EMBL" id="SCU72125.1"/>
    </source>
</evidence>
<organism evidence="1 2">
    <name type="scientific">Trypanosoma equiperdum</name>
    <dbReference type="NCBI Taxonomy" id="5694"/>
    <lineage>
        <taxon>Eukaryota</taxon>
        <taxon>Discoba</taxon>
        <taxon>Euglenozoa</taxon>
        <taxon>Kinetoplastea</taxon>
        <taxon>Metakinetoplastina</taxon>
        <taxon>Trypanosomatida</taxon>
        <taxon>Trypanosomatidae</taxon>
        <taxon>Trypanosoma</taxon>
    </lineage>
</organism>
<proteinExistence type="predicted"/>
<gene>
    <name evidence="1" type="ORF">TEOVI_000370100</name>
</gene>
<keyword evidence="2" id="KW-1185">Reference proteome</keyword>
<dbReference type="GeneID" id="92377641"/>
<reference evidence="1" key="1">
    <citation type="submission" date="2016-09" db="EMBL/GenBank/DDBJ databases">
        <authorList>
            <person name="Hebert L."/>
            <person name="Moumen B."/>
        </authorList>
    </citation>
    <scope>NUCLEOTIDE SEQUENCE [LARGE SCALE GENOMIC DNA]</scope>
    <source>
        <strain evidence="1">OVI</strain>
    </source>
</reference>
<name>A0A1G4II09_TRYEQ</name>
<dbReference type="AlphaFoldDB" id="A0A1G4II09"/>
<accession>A0A1G4II09</accession>
<dbReference type="SUPFAM" id="SSF56300">
    <property type="entry name" value="Metallo-dependent phosphatases"/>
    <property type="match status" value="1"/>
</dbReference>
<dbReference type="RefSeq" id="XP_067082670.1">
    <property type="nucleotide sequence ID" value="XM_067226569.1"/>
</dbReference>
<dbReference type="Proteomes" id="UP000195570">
    <property type="component" value="Unassembled WGS sequence"/>
</dbReference>
<dbReference type="InterPro" id="IPR029052">
    <property type="entry name" value="Metallo-depent_PP-like"/>
</dbReference>
<evidence type="ECO:0000313" key="2">
    <source>
        <dbReference type="Proteomes" id="UP000195570"/>
    </source>
</evidence>
<dbReference type="Gene3D" id="3.60.21.10">
    <property type="match status" value="1"/>
</dbReference>
<comment type="caution">
    <text evidence="1">The sequence shown here is derived from an EMBL/GenBank/DDBJ whole genome shotgun (WGS) entry which is preliminary data.</text>
</comment>
<dbReference type="EMBL" id="CZPT02001799">
    <property type="protein sequence ID" value="SCU72125.1"/>
    <property type="molecule type" value="Genomic_DNA"/>
</dbReference>
<dbReference type="VEuPathDB" id="TriTrypDB:TEOVI_000370100"/>
<protein>
    <submittedName>
        <fullName evidence="1">Uncharacterized protein</fullName>
    </submittedName>
</protein>
<dbReference type="PANTHER" id="PTHR42254">
    <property type="entry name" value="METALLOPHOS DOMAIN-CONTAINING PROTEIN"/>
    <property type="match status" value="1"/>
</dbReference>
<dbReference type="PANTHER" id="PTHR42254:SF1">
    <property type="entry name" value="CALCINEURIN-LIKE PHOSPHOESTERASE DOMAIN-CONTAINING PROTEIN"/>
    <property type="match status" value="1"/>
</dbReference>
<sequence length="481" mass="53185">MLRSCRTRLRIAYVTDVEGDFSYFARYAERSRVVSWNQGVLSFRDATSHFVYGGDAFDRGDDISFAEALLAFHDAYPSRVHLMLGNRDINKMVFGSPMMKVLGNGPFPPRAAQAFLFPDVMAKMSDRVNPLPYEQFLHQTSASPVTGKTTLIQWALTHKMGGARTFEHRREELRRLRGQTLSDDEVAQSFLNSALPGGVYYEYLRRGRIALILDGVLFVHGAVVNENVGVLPNEESSLECVSTPTHNVMIQQGTADEWVDTLNRFKNRQFEQWSAGGEGAALRRYAFPFPCVPYSVVVNSLTSSGSPRYLGLGGVEFLNRSGIHAVCGGHQPTGDTPCIVQQPGLLSISADNSYCSGGGTRGSSVVEVLFEDDGVVAISGLREDGTPYDFTATGSVVGRHLGAGWWVKVKSGDDRYEAQRTRDSYRTKEVLVLTSDEVEAHLRQSSDPPVDGDAPERWTKEELFPTSTAIKTRRTRSGRCV</sequence>